<sequence length="405" mass="43618">MCNSSNGGGGGGEEWDPCAKKQKHQQNKPRQRGLGVAKLEKILREQKDKEENKVAVAEFSSRLLSALPRQYQPPSSSFLCPVLPPVTAQPPMTMMSLSSSTTSAMHVPLTSTSVPFGPSPFTVPVLYGNAGMNSTSGVGVGGGSGVFGEPATAVPGCGCFPSSCESSLHGDPRIESNRMNTAPLVLQREQYPYPSPTMNPSPLSAAWSTSFSAGRNHQIEHPSNQRPYANYNFIRPEEQKACAIFPTALLLDLLFFSLLILMVGTKRPWPFSNDRPLGLHYPTPFPADIQKSYLSPSCGNGSAIMLDPGKTISREVNRSSHFGLTSEKGFTECASSDGNFLTLGPPGGPSPPRQTSKLDFSEVNLLPFQGCMEGHYQRSTPGGSIHQKPLYRFSTEGHMAGKKQP</sequence>
<keyword evidence="3" id="KW-0804">Transcription</keyword>
<protein>
    <submittedName>
        <fullName evidence="6">Uncharacterized protein</fullName>
    </submittedName>
</protein>
<evidence type="ECO:0000313" key="7">
    <source>
        <dbReference type="Proteomes" id="UP000288805"/>
    </source>
</evidence>
<evidence type="ECO:0000313" key="6">
    <source>
        <dbReference type="EMBL" id="RVW79148.1"/>
    </source>
</evidence>
<keyword evidence="5" id="KW-0812">Transmembrane</keyword>
<evidence type="ECO:0000256" key="4">
    <source>
        <dbReference type="SAM" id="MobiDB-lite"/>
    </source>
</evidence>
<dbReference type="OrthoDB" id="10410753at2759"/>
<feature type="transmembrane region" description="Helical" evidence="5">
    <location>
        <begin position="243"/>
        <end position="263"/>
    </location>
</feature>
<dbReference type="InterPro" id="IPR040356">
    <property type="entry name" value="SPEAR"/>
</dbReference>
<organism evidence="6 7">
    <name type="scientific">Vitis vinifera</name>
    <name type="common">Grape</name>
    <dbReference type="NCBI Taxonomy" id="29760"/>
    <lineage>
        <taxon>Eukaryota</taxon>
        <taxon>Viridiplantae</taxon>
        <taxon>Streptophyta</taxon>
        <taxon>Embryophyta</taxon>
        <taxon>Tracheophyta</taxon>
        <taxon>Spermatophyta</taxon>
        <taxon>Magnoliopsida</taxon>
        <taxon>eudicotyledons</taxon>
        <taxon>Gunneridae</taxon>
        <taxon>Pentapetalae</taxon>
        <taxon>rosids</taxon>
        <taxon>Vitales</taxon>
        <taxon>Vitaceae</taxon>
        <taxon>Viteae</taxon>
        <taxon>Vitis</taxon>
    </lineage>
</organism>
<keyword evidence="2" id="KW-0805">Transcription regulation</keyword>
<dbReference type="Proteomes" id="UP000288805">
    <property type="component" value="Unassembled WGS sequence"/>
</dbReference>
<comment type="caution">
    <text evidence="6">The sequence shown here is derived from an EMBL/GenBank/DDBJ whole genome shotgun (WGS) entry which is preliminary data.</text>
</comment>
<keyword evidence="5" id="KW-1133">Transmembrane helix</keyword>
<keyword evidence="5" id="KW-0472">Membrane</keyword>
<dbReference type="EMBL" id="QGNW01000285">
    <property type="protein sequence ID" value="RVW79148.1"/>
    <property type="molecule type" value="Genomic_DNA"/>
</dbReference>
<feature type="region of interest" description="Disordered" evidence="4">
    <location>
        <begin position="1"/>
        <end position="35"/>
    </location>
</feature>
<feature type="compositionally biased region" description="Gly residues" evidence="4">
    <location>
        <begin position="1"/>
        <end position="12"/>
    </location>
</feature>
<evidence type="ECO:0000256" key="1">
    <source>
        <dbReference type="ARBA" id="ARBA00022491"/>
    </source>
</evidence>
<feature type="compositionally biased region" description="Basic residues" evidence="4">
    <location>
        <begin position="20"/>
        <end position="31"/>
    </location>
</feature>
<dbReference type="PANTHER" id="PTHR33388:SF1">
    <property type="entry name" value="PROTEIN SPEAR2"/>
    <property type="match status" value="1"/>
</dbReference>
<name>A0A438H3R6_VITVI</name>
<keyword evidence="1" id="KW-0678">Repressor</keyword>
<gene>
    <name evidence="6" type="ORF">CK203_051310</name>
</gene>
<accession>A0A438H3R6</accession>
<reference evidence="6 7" key="1">
    <citation type="journal article" date="2018" name="PLoS Genet.">
        <title>Population sequencing reveals clonal diversity and ancestral inbreeding in the grapevine cultivar Chardonnay.</title>
        <authorList>
            <person name="Roach M.J."/>
            <person name="Johnson D.L."/>
            <person name="Bohlmann J."/>
            <person name="van Vuuren H.J."/>
            <person name="Jones S.J."/>
            <person name="Pretorius I.S."/>
            <person name="Schmidt S.A."/>
            <person name="Borneman A.R."/>
        </authorList>
    </citation>
    <scope>NUCLEOTIDE SEQUENCE [LARGE SCALE GENOMIC DNA]</scope>
    <source>
        <strain evidence="7">cv. Chardonnay</strain>
        <tissue evidence="6">Leaf</tissue>
    </source>
</reference>
<dbReference type="PANTHER" id="PTHR33388">
    <property type="entry name" value="OS01G0212500 PROTEIN"/>
    <property type="match status" value="1"/>
</dbReference>
<proteinExistence type="predicted"/>
<evidence type="ECO:0000256" key="5">
    <source>
        <dbReference type="SAM" id="Phobius"/>
    </source>
</evidence>
<dbReference type="AlphaFoldDB" id="A0A438H3R6"/>
<dbReference type="GO" id="GO:0003700">
    <property type="term" value="F:DNA-binding transcription factor activity"/>
    <property type="evidence" value="ECO:0007669"/>
    <property type="project" value="InterPro"/>
</dbReference>
<evidence type="ECO:0000256" key="3">
    <source>
        <dbReference type="ARBA" id="ARBA00023163"/>
    </source>
</evidence>
<evidence type="ECO:0000256" key="2">
    <source>
        <dbReference type="ARBA" id="ARBA00023015"/>
    </source>
</evidence>